<name>A0A382JHN0_9ZZZZ</name>
<gene>
    <name evidence="2" type="ORF">METZ01_LOCUS264190</name>
</gene>
<evidence type="ECO:0000256" key="1">
    <source>
        <dbReference type="SAM" id="Phobius"/>
    </source>
</evidence>
<feature type="transmembrane region" description="Helical" evidence="1">
    <location>
        <begin position="58"/>
        <end position="80"/>
    </location>
</feature>
<reference evidence="2" key="1">
    <citation type="submission" date="2018-05" db="EMBL/GenBank/DDBJ databases">
        <authorList>
            <person name="Lanie J.A."/>
            <person name="Ng W.-L."/>
            <person name="Kazmierczak K.M."/>
            <person name="Andrzejewski T.M."/>
            <person name="Davidsen T.M."/>
            <person name="Wayne K.J."/>
            <person name="Tettelin H."/>
            <person name="Glass J.I."/>
            <person name="Rusch D."/>
            <person name="Podicherti R."/>
            <person name="Tsui H.-C.T."/>
            <person name="Winkler M.E."/>
        </authorList>
    </citation>
    <scope>NUCLEOTIDE SEQUENCE</scope>
</reference>
<sequence length="146" mass="16220">MEDFEKDYKITGTYASLLSAIGWLILLGGIVFFVTGVYYYFTATESAPQFLYEIGLEYLAVGEIIIGGVAGIAIGLLVIITGQILRAIVDNTNANKETLWILKSIKNSPIMNKQEDTNKAKGNYVRDGIKFKSKEDLEAYFESQSK</sequence>
<proteinExistence type="predicted"/>
<evidence type="ECO:0000313" key="2">
    <source>
        <dbReference type="EMBL" id="SVC11336.1"/>
    </source>
</evidence>
<organism evidence="2">
    <name type="scientific">marine metagenome</name>
    <dbReference type="NCBI Taxonomy" id="408172"/>
    <lineage>
        <taxon>unclassified sequences</taxon>
        <taxon>metagenomes</taxon>
        <taxon>ecological metagenomes</taxon>
    </lineage>
</organism>
<feature type="transmembrane region" description="Helical" evidence="1">
    <location>
        <begin position="12"/>
        <end position="38"/>
    </location>
</feature>
<protein>
    <submittedName>
        <fullName evidence="2">Uncharacterized protein</fullName>
    </submittedName>
</protein>
<dbReference type="EMBL" id="UINC01074295">
    <property type="protein sequence ID" value="SVC11336.1"/>
    <property type="molecule type" value="Genomic_DNA"/>
</dbReference>
<accession>A0A382JHN0</accession>
<keyword evidence="1" id="KW-0812">Transmembrane</keyword>
<keyword evidence="1" id="KW-1133">Transmembrane helix</keyword>
<dbReference type="AlphaFoldDB" id="A0A382JHN0"/>
<keyword evidence="1" id="KW-0472">Membrane</keyword>